<accession>A0A383B5A3</accession>
<dbReference type="InterPro" id="IPR001986">
    <property type="entry name" value="Enolpyruvate_Tfrase_dom"/>
</dbReference>
<name>A0A383B5A3_9ZZZZ</name>
<reference evidence="3" key="1">
    <citation type="submission" date="2018-05" db="EMBL/GenBank/DDBJ databases">
        <authorList>
            <person name="Lanie J.A."/>
            <person name="Ng W.-L."/>
            <person name="Kazmierczak K.M."/>
            <person name="Andrzejewski T.M."/>
            <person name="Davidsen T.M."/>
            <person name="Wayne K.J."/>
            <person name="Tettelin H."/>
            <person name="Glass J.I."/>
            <person name="Rusch D."/>
            <person name="Podicherti R."/>
            <person name="Tsui H.-C.T."/>
            <person name="Winkler M.E."/>
        </authorList>
    </citation>
    <scope>NUCLEOTIDE SEQUENCE</scope>
</reference>
<dbReference type="Pfam" id="PF00275">
    <property type="entry name" value="EPSP_synthase"/>
    <property type="match status" value="1"/>
</dbReference>
<dbReference type="AlphaFoldDB" id="A0A383B5A3"/>
<dbReference type="Gene3D" id="3.65.10.10">
    <property type="entry name" value="Enolpyruvate transferase domain"/>
    <property type="match status" value="2"/>
</dbReference>
<dbReference type="GO" id="GO:0009423">
    <property type="term" value="P:chorismate biosynthetic process"/>
    <property type="evidence" value="ECO:0007669"/>
    <property type="project" value="TreeGrafter"/>
</dbReference>
<feature type="non-terminal residue" evidence="3">
    <location>
        <position position="1"/>
    </location>
</feature>
<dbReference type="PANTHER" id="PTHR21090">
    <property type="entry name" value="AROM/DEHYDROQUINATE SYNTHASE"/>
    <property type="match status" value="1"/>
</dbReference>
<dbReference type="SUPFAM" id="SSF55205">
    <property type="entry name" value="EPT/RTPC-like"/>
    <property type="match status" value="1"/>
</dbReference>
<proteinExistence type="predicted"/>
<dbReference type="EMBL" id="UINC01197541">
    <property type="protein sequence ID" value="SVE15084.1"/>
    <property type="molecule type" value="Genomic_DNA"/>
</dbReference>
<feature type="non-terminal residue" evidence="3">
    <location>
        <position position="247"/>
    </location>
</feature>
<protein>
    <recommendedName>
        <fullName evidence="2">Enolpyruvate transferase domain-containing protein</fullName>
    </recommendedName>
</protein>
<evidence type="ECO:0000259" key="2">
    <source>
        <dbReference type="Pfam" id="PF00275"/>
    </source>
</evidence>
<organism evidence="3">
    <name type="scientific">marine metagenome</name>
    <dbReference type="NCBI Taxonomy" id="408172"/>
    <lineage>
        <taxon>unclassified sequences</taxon>
        <taxon>metagenomes</taxon>
        <taxon>ecological metagenomes</taxon>
    </lineage>
</organism>
<gene>
    <name evidence="3" type="ORF">METZ01_LOCUS467938</name>
</gene>
<sequence>SKGIIVTGDNSLKSRPMDRIVDPLTVAGGQLEYLESVGRLPISVTGKSLRPIRHHSPIASAQVKSALIFASLVSRRPVTLSEPIQSRDHTERMLSGMGVNVTAKKNDDCWEIKIDNPPCSLDPFEIDIPGDFSSAAFFIGLAVLGGVQDGLAIENVGLNSTRTGLLNVLCRMGARIRIEETNGKHLGESRGFLEISASELSGTQVHAEEVPAMIDEFPILAVIASRATGVTSIRGAKELRLKESDRI</sequence>
<evidence type="ECO:0000256" key="1">
    <source>
        <dbReference type="ARBA" id="ARBA00022679"/>
    </source>
</evidence>
<dbReference type="GO" id="GO:0003866">
    <property type="term" value="F:3-phosphoshikimate 1-carboxyvinyltransferase activity"/>
    <property type="evidence" value="ECO:0007669"/>
    <property type="project" value="TreeGrafter"/>
</dbReference>
<dbReference type="InterPro" id="IPR013792">
    <property type="entry name" value="RNA3'P_cycl/enolpyr_Trfase_a/b"/>
</dbReference>
<dbReference type="PANTHER" id="PTHR21090:SF5">
    <property type="entry name" value="PENTAFUNCTIONAL AROM POLYPEPTIDE"/>
    <property type="match status" value="1"/>
</dbReference>
<keyword evidence="1" id="KW-0808">Transferase</keyword>
<evidence type="ECO:0000313" key="3">
    <source>
        <dbReference type="EMBL" id="SVE15084.1"/>
    </source>
</evidence>
<dbReference type="InterPro" id="IPR036968">
    <property type="entry name" value="Enolpyruvate_Tfrase_sf"/>
</dbReference>
<feature type="domain" description="Enolpyruvate transferase" evidence="2">
    <location>
        <begin position="4"/>
        <end position="247"/>
    </location>
</feature>